<sequence>MIKEYPFDVTILLKNNTEWVDDGLRSLGSQKQRQQFQQLLKKLLDKYKVPYIEIESPSYLDRYNQVKAVIEKVLNEEEISELQNTTFPIKGTSQ</sequence>
<organism evidence="2 3">
    <name type="scientific">Haemophilus influenzae 22.4-21</name>
    <dbReference type="NCBI Taxonomy" id="375063"/>
    <lineage>
        <taxon>Bacteria</taxon>
        <taxon>Pseudomonadati</taxon>
        <taxon>Pseudomonadota</taxon>
        <taxon>Gammaproteobacteria</taxon>
        <taxon>Pasteurellales</taxon>
        <taxon>Pasteurellaceae</taxon>
        <taxon>Haemophilus</taxon>
    </lineage>
</organism>
<dbReference type="PANTHER" id="PTHR37512">
    <property type="entry name" value="TRIFUNCTIONAL NAD BIOSYNTHESIS/REGULATOR PROTEIN NADR"/>
    <property type="match status" value="1"/>
</dbReference>
<dbReference type="Proteomes" id="UP000005596">
    <property type="component" value="Unassembled WGS sequence"/>
</dbReference>
<dbReference type="InterPro" id="IPR038727">
    <property type="entry name" value="NadR/Ttd14_AAA_dom"/>
</dbReference>
<feature type="domain" description="NadR/Ttd14 AAA" evidence="1">
    <location>
        <begin position="4"/>
        <end position="62"/>
    </location>
</feature>
<evidence type="ECO:0000313" key="2">
    <source>
        <dbReference type="EMBL" id="EDK14227.1"/>
    </source>
</evidence>
<gene>
    <name evidence="2" type="ORF">CGSHiR3021_07267</name>
</gene>
<dbReference type="Gene3D" id="3.40.50.300">
    <property type="entry name" value="P-loop containing nucleotide triphosphate hydrolases"/>
    <property type="match status" value="1"/>
</dbReference>
<dbReference type="EC" id="2.7.7.1" evidence="2"/>
<dbReference type="GO" id="GO:0000309">
    <property type="term" value="F:nicotinamide-nucleotide adenylyltransferase activity"/>
    <property type="evidence" value="ECO:0007669"/>
    <property type="project" value="UniProtKB-EC"/>
</dbReference>
<accession>A4NXD4</accession>
<dbReference type="InterPro" id="IPR052735">
    <property type="entry name" value="NAD_biosynth-regulator"/>
</dbReference>
<dbReference type="InterPro" id="IPR027417">
    <property type="entry name" value="P-loop_NTPase"/>
</dbReference>
<keyword evidence="2" id="KW-0548">Nucleotidyltransferase</keyword>
<evidence type="ECO:0000259" key="1">
    <source>
        <dbReference type="Pfam" id="PF13521"/>
    </source>
</evidence>
<dbReference type="PANTHER" id="PTHR37512:SF1">
    <property type="entry name" value="NADR_TTD14 AAA DOMAIN-CONTAINING PROTEIN"/>
    <property type="match status" value="1"/>
</dbReference>
<dbReference type="EMBL" id="AAZJ01000003">
    <property type="protein sequence ID" value="EDK14227.1"/>
    <property type="molecule type" value="Genomic_DNA"/>
</dbReference>
<reference evidence="2 3" key="1">
    <citation type="journal article" date="2007" name="Genome Biol.">
        <title>Characterization and modeling of the Haemophilus influenzae core and supragenomes based on the complete genomic sequences of Rd and 12 clinical nontypeable strains.</title>
        <authorList>
            <person name="Hogg J.S."/>
            <person name="Hu F.Z."/>
            <person name="Janto B."/>
            <person name="Boissy R."/>
            <person name="Hayes J."/>
            <person name="Keefe R."/>
            <person name="Post J.C."/>
            <person name="Ehrlich G.D."/>
        </authorList>
    </citation>
    <scope>NUCLEOTIDE SEQUENCE [LARGE SCALE GENOMIC DNA]</scope>
    <source>
        <strain evidence="2 3">22.4-21</strain>
    </source>
</reference>
<name>A4NXD4_HAEIF</name>
<keyword evidence="2" id="KW-0808">Transferase</keyword>
<dbReference type="Pfam" id="PF13521">
    <property type="entry name" value="AAA_28"/>
    <property type="match status" value="1"/>
</dbReference>
<evidence type="ECO:0000313" key="3">
    <source>
        <dbReference type="Proteomes" id="UP000005596"/>
    </source>
</evidence>
<dbReference type="BioCyc" id="HINF375063:G119K-722-MONOMER"/>
<protein>
    <submittedName>
        <fullName evidence="2">Nicotinamide-nucleotide adenylyltransferase</fullName>
        <ecNumber evidence="2">2.7.7.1</ecNumber>
    </submittedName>
</protein>
<proteinExistence type="predicted"/>
<dbReference type="AlphaFoldDB" id="A4NXD4"/>